<evidence type="ECO:0000259" key="5">
    <source>
        <dbReference type="SMART" id="SM00731"/>
    </source>
</evidence>
<dbReference type="Pfam" id="PF17283">
    <property type="entry name" value="Zn_ribbon_SprT"/>
    <property type="match status" value="1"/>
</dbReference>
<proteinExistence type="inferred from homology"/>
<dbReference type="RefSeq" id="WP_254249832.1">
    <property type="nucleotide sequence ID" value="NZ_CP073809.1"/>
</dbReference>
<keyword evidence="2 4" id="KW-0479">Metal-binding</keyword>
<feature type="active site" evidence="4">
    <location>
        <position position="68"/>
    </location>
</feature>
<dbReference type="InterPro" id="IPR035240">
    <property type="entry name" value="SprT_Zn_ribbon"/>
</dbReference>
<comment type="subcellular location">
    <subcellularLocation>
        <location evidence="4">Cytoplasm</location>
    </subcellularLocation>
</comment>
<dbReference type="InterPro" id="IPR006640">
    <property type="entry name" value="SprT-like_domain"/>
</dbReference>
<feature type="binding site" evidence="4">
    <location>
        <position position="67"/>
    </location>
    <ligand>
        <name>Zn(2+)</name>
        <dbReference type="ChEBI" id="CHEBI:29105"/>
    </ligand>
</feature>
<dbReference type="SMART" id="SM00731">
    <property type="entry name" value="SprT"/>
    <property type="match status" value="1"/>
</dbReference>
<protein>
    <recommendedName>
        <fullName evidence="4">Protein SprT-like</fullName>
    </recommendedName>
</protein>
<dbReference type="InterPro" id="IPR023524">
    <property type="entry name" value="Uncharacterised_SprT-like"/>
</dbReference>
<dbReference type="GO" id="GO:0008270">
    <property type="term" value="F:zinc ion binding"/>
    <property type="evidence" value="ECO:0007669"/>
    <property type="project" value="UniProtKB-UniRule"/>
</dbReference>
<accession>A0A9Q9BV33</accession>
<feature type="binding site" evidence="4">
    <location>
        <position position="71"/>
    </location>
    <ligand>
        <name>Zn(2+)</name>
        <dbReference type="ChEBI" id="CHEBI:29105"/>
    </ligand>
</feature>
<dbReference type="HAMAP" id="MF_00745">
    <property type="entry name" value="SprT_like"/>
    <property type="match status" value="1"/>
</dbReference>
<dbReference type="KEGG" id="mequ:KFV11_09830"/>
<dbReference type="GO" id="GO:0005737">
    <property type="term" value="C:cytoplasm"/>
    <property type="evidence" value="ECO:0007669"/>
    <property type="project" value="UniProtKB-SubCell"/>
</dbReference>
<feature type="domain" description="SprT-like" evidence="5">
    <location>
        <begin position="4"/>
        <end position="146"/>
    </location>
</feature>
<comment type="similarity">
    <text evidence="4">Belongs to the SprT family.</text>
</comment>
<organism evidence="6 7">
    <name type="scientific">Macrococcus equipercicus</name>
    <dbReference type="NCBI Taxonomy" id="69967"/>
    <lineage>
        <taxon>Bacteria</taxon>
        <taxon>Bacillati</taxon>
        <taxon>Bacillota</taxon>
        <taxon>Bacilli</taxon>
        <taxon>Bacillales</taxon>
        <taxon>Staphylococcaceae</taxon>
        <taxon>Macrococcus</taxon>
    </lineage>
</organism>
<evidence type="ECO:0000256" key="2">
    <source>
        <dbReference type="ARBA" id="ARBA00022723"/>
    </source>
</evidence>
<dbReference type="NCBIfam" id="NF003339">
    <property type="entry name" value="PRK04351.1"/>
    <property type="match status" value="1"/>
</dbReference>
<sequence length="149" mass="18069">MTDEELQQLVEAVSLEWFERPFRHKAVFNRRLRTTGGRYFLRTHNLEFNYRQYEAYGIETLTAIIKHELCHYHLHIKGKGYKHRDRDFKVLSRQVDAPRFCEALPEHHHYNYEYHCVQCGQVYLRKRAIDVHKYSCGKCRGKLQLTRKV</sequence>
<dbReference type="GO" id="GO:0006950">
    <property type="term" value="P:response to stress"/>
    <property type="evidence" value="ECO:0007669"/>
    <property type="project" value="UniProtKB-ARBA"/>
</dbReference>
<evidence type="ECO:0000313" key="6">
    <source>
        <dbReference type="EMBL" id="UTH13508.1"/>
    </source>
</evidence>
<keyword evidence="3 4" id="KW-0862">Zinc</keyword>
<dbReference type="Proteomes" id="UP001057381">
    <property type="component" value="Chromosome"/>
</dbReference>
<dbReference type="AlphaFoldDB" id="A0A9Q9BV33"/>
<evidence type="ECO:0000256" key="4">
    <source>
        <dbReference type="HAMAP-Rule" id="MF_00745"/>
    </source>
</evidence>
<dbReference type="Pfam" id="PF10263">
    <property type="entry name" value="SprT-like"/>
    <property type="match status" value="1"/>
</dbReference>
<dbReference type="EMBL" id="CP073809">
    <property type="protein sequence ID" value="UTH13508.1"/>
    <property type="molecule type" value="Genomic_DNA"/>
</dbReference>
<comment type="cofactor">
    <cofactor evidence="4">
        <name>Zn(2+)</name>
        <dbReference type="ChEBI" id="CHEBI:29105"/>
    </cofactor>
    <text evidence="4">Binds 1 zinc ion.</text>
</comment>
<evidence type="ECO:0000256" key="3">
    <source>
        <dbReference type="ARBA" id="ARBA00022833"/>
    </source>
</evidence>
<name>A0A9Q9BV33_9STAP</name>
<evidence type="ECO:0000256" key="1">
    <source>
        <dbReference type="ARBA" id="ARBA00022490"/>
    </source>
</evidence>
<gene>
    <name evidence="6" type="ORF">KFV11_09830</name>
</gene>
<keyword evidence="1 4" id="KW-0963">Cytoplasm</keyword>
<evidence type="ECO:0000313" key="7">
    <source>
        <dbReference type="Proteomes" id="UP001057381"/>
    </source>
</evidence>
<reference evidence="6" key="1">
    <citation type="submission" date="2021-04" db="EMBL/GenBank/DDBJ databases">
        <title>Complete Genome Sequences of Macrococcus spp. from dog and cattle.</title>
        <authorList>
            <person name="Schwendener S."/>
            <person name="Perreten V."/>
        </authorList>
    </citation>
    <scope>NUCLEOTIDE SEQUENCE</scope>
    <source>
        <strain evidence="6">Epi0143-OL</strain>
    </source>
</reference>